<evidence type="ECO:0000313" key="3">
    <source>
        <dbReference type="Proteomes" id="UP000268350"/>
    </source>
</evidence>
<name>A0A3B0K8W6_DROGU</name>
<evidence type="ECO:0000313" key="2">
    <source>
        <dbReference type="EMBL" id="SPP89112.1"/>
    </source>
</evidence>
<sequence length="212" mass="23257">MDRPSNESKSTKPTKKAKWFDGLGPVGMDIQPPVTQPPAIQPPAIQPPAIQPPAIQPPAIQPPVTQPPAIQPPVTQPPAIQLPAIQLPAIQQPATQGPPKGPDMTFKYPIPLPEPKKPLPKAMTEDEMDEAMADYEFPPEETPLQKALREDEEQNAKKKQGNNIPMKSTSTKTMFSNPQKETPSYRIQQIARVGVKKDLVSSDLASLRLIHQ</sequence>
<feature type="region of interest" description="Disordered" evidence="1">
    <location>
        <begin position="92"/>
        <end position="127"/>
    </location>
</feature>
<feature type="region of interest" description="Disordered" evidence="1">
    <location>
        <begin position="1"/>
        <end position="76"/>
    </location>
</feature>
<dbReference type="Proteomes" id="UP000268350">
    <property type="component" value="Unassembled WGS sequence"/>
</dbReference>
<evidence type="ECO:0000256" key="1">
    <source>
        <dbReference type="SAM" id="MobiDB-lite"/>
    </source>
</evidence>
<organism evidence="2 3">
    <name type="scientific">Drosophila guanche</name>
    <name type="common">Fruit fly</name>
    <dbReference type="NCBI Taxonomy" id="7266"/>
    <lineage>
        <taxon>Eukaryota</taxon>
        <taxon>Metazoa</taxon>
        <taxon>Ecdysozoa</taxon>
        <taxon>Arthropoda</taxon>
        <taxon>Hexapoda</taxon>
        <taxon>Insecta</taxon>
        <taxon>Pterygota</taxon>
        <taxon>Neoptera</taxon>
        <taxon>Endopterygota</taxon>
        <taxon>Diptera</taxon>
        <taxon>Brachycera</taxon>
        <taxon>Muscomorpha</taxon>
        <taxon>Ephydroidea</taxon>
        <taxon>Drosophilidae</taxon>
        <taxon>Drosophila</taxon>
        <taxon>Sophophora</taxon>
    </lineage>
</organism>
<dbReference type="AlphaFoldDB" id="A0A3B0K8W6"/>
<accession>A0A3B0K8W6</accession>
<dbReference type="EMBL" id="OUUW01000018">
    <property type="protein sequence ID" value="SPP89112.1"/>
    <property type="molecule type" value="Genomic_DNA"/>
</dbReference>
<feature type="region of interest" description="Disordered" evidence="1">
    <location>
        <begin position="149"/>
        <end position="183"/>
    </location>
</feature>
<feature type="compositionally biased region" description="Pro residues" evidence="1">
    <location>
        <begin position="34"/>
        <end position="76"/>
    </location>
</feature>
<feature type="compositionally biased region" description="Polar residues" evidence="1">
    <location>
        <begin position="161"/>
        <end position="183"/>
    </location>
</feature>
<proteinExistence type="predicted"/>
<feature type="compositionally biased region" description="Basic and acidic residues" evidence="1">
    <location>
        <begin position="1"/>
        <end position="10"/>
    </location>
</feature>
<keyword evidence="3" id="KW-1185">Reference proteome</keyword>
<protein>
    <submittedName>
        <fullName evidence="2">Uncharacterized protein</fullName>
    </submittedName>
</protein>
<reference evidence="3" key="1">
    <citation type="submission" date="2018-01" db="EMBL/GenBank/DDBJ databases">
        <authorList>
            <person name="Alioto T."/>
            <person name="Alioto T."/>
        </authorList>
    </citation>
    <scope>NUCLEOTIDE SEQUENCE [LARGE SCALE GENOMIC DNA]</scope>
</reference>
<gene>
    <name evidence="2" type="ORF">DGUA_6G019345</name>
</gene>